<feature type="transmembrane region" description="Helical" evidence="6">
    <location>
        <begin position="214"/>
        <end position="236"/>
    </location>
</feature>
<gene>
    <name evidence="8" type="ORF">ERUC_LOCUS33134</name>
</gene>
<accession>A0ABC8LAT2</accession>
<proteinExistence type="inferred from homology"/>
<evidence type="ECO:0000256" key="6">
    <source>
        <dbReference type="RuleBase" id="RU363077"/>
    </source>
</evidence>
<dbReference type="EMBL" id="CAKOAT010486266">
    <property type="protein sequence ID" value="CAH8380255.1"/>
    <property type="molecule type" value="Genomic_DNA"/>
</dbReference>
<reference evidence="8 9" key="1">
    <citation type="submission" date="2022-03" db="EMBL/GenBank/DDBJ databases">
        <authorList>
            <person name="Macdonald S."/>
            <person name="Ahmed S."/>
            <person name="Newling K."/>
        </authorList>
    </citation>
    <scope>NUCLEOTIDE SEQUENCE [LARGE SCALE GENOMIC DNA]</scope>
</reference>
<keyword evidence="3 6" id="KW-0812">Transmembrane</keyword>
<evidence type="ECO:0000313" key="9">
    <source>
        <dbReference type="Proteomes" id="UP001642260"/>
    </source>
</evidence>
<comment type="similarity">
    <text evidence="2 6">Belongs to the drug/metabolite transporter (DMT) superfamily. Plant drug/metabolite exporter (P-DME) (TC 2.A.7.4) family.</text>
</comment>
<feature type="transmembrane region" description="Helical" evidence="6">
    <location>
        <begin position="305"/>
        <end position="323"/>
    </location>
</feature>
<feature type="transmembrane region" description="Helical" evidence="6">
    <location>
        <begin position="143"/>
        <end position="161"/>
    </location>
</feature>
<feature type="transmembrane region" description="Helical" evidence="6">
    <location>
        <begin position="181"/>
        <end position="202"/>
    </location>
</feature>
<evidence type="ECO:0000256" key="2">
    <source>
        <dbReference type="ARBA" id="ARBA00007635"/>
    </source>
</evidence>
<feature type="domain" description="EamA" evidence="7">
    <location>
        <begin position="26"/>
        <end position="159"/>
    </location>
</feature>
<evidence type="ECO:0000313" key="8">
    <source>
        <dbReference type="EMBL" id="CAH8380255.1"/>
    </source>
</evidence>
<feature type="transmembrane region" description="Helical" evidence="6">
    <location>
        <begin position="278"/>
        <end position="299"/>
    </location>
</feature>
<dbReference type="GO" id="GO:0016020">
    <property type="term" value="C:membrane"/>
    <property type="evidence" value="ECO:0007669"/>
    <property type="project" value="UniProtKB-SubCell"/>
</dbReference>
<dbReference type="Proteomes" id="UP001642260">
    <property type="component" value="Unassembled WGS sequence"/>
</dbReference>
<comment type="subcellular location">
    <subcellularLocation>
        <location evidence="1 6">Membrane</location>
        <topology evidence="1 6">Multi-pass membrane protein</topology>
    </subcellularLocation>
</comment>
<feature type="transmembrane region" description="Helical" evidence="6">
    <location>
        <begin position="48"/>
        <end position="69"/>
    </location>
</feature>
<feature type="transmembrane region" description="Helical" evidence="6">
    <location>
        <begin position="16"/>
        <end position="36"/>
    </location>
</feature>
<organism evidence="8 9">
    <name type="scientific">Eruca vesicaria subsp. sativa</name>
    <name type="common">Garden rocket</name>
    <name type="synonym">Eruca sativa</name>
    <dbReference type="NCBI Taxonomy" id="29727"/>
    <lineage>
        <taxon>Eukaryota</taxon>
        <taxon>Viridiplantae</taxon>
        <taxon>Streptophyta</taxon>
        <taxon>Embryophyta</taxon>
        <taxon>Tracheophyta</taxon>
        <taxon>Spermatophyta</taxon>
        <taxon>Magnoliopsida</taxon>
        <taxon>eudicotyledons</taxon>
        <taxon>Gunneridae</taxon>
        <taxon>Pentapetalae</taxon>
        <taxon>rosids</taxon>
        <taxon>malvids</taxon>
        <taxon>Brassicales</taxon>
        <taxon>Brassicaceae</taxon>
        <taxon>Brassiceae</taxon>
        <taxon>Eruca</taxon>
    </lineage>
</organism>
<feature type="transmembrane region" description="Helical" evidence="6">
    <location>
        <begin position="248"/>
        <end position="266"/>
    </location>
</feature>
<dbReference type="SUPFAM" id="SSF103481">
    <property type="entry name" value="Multidrug resistance efflux transporter EmrE"/>
    <property type="match status" value="2"/>
</dbReference>
<dbReference type="InterPro" id="IPR030184">
    <property type="entry name" value="WAT1-related"/>
</dbReference>
<keyword evidence="4 6" id="KW-1133">Transmembrane helix</keyword>
<comment type="caution">
    <text evidence="8">The sequence shown here is derived from an EMBL/GenBank/DDBJ whole genome shotgun (WGS) entry which is preliminary data.</text>
</comment>
<evidence type="ECO:0000256" key="1">
    <source>
        <dbReference type="ARBA" id="ARBA00004141"/>
    </source>
</evidence>
<keyword evidence="9" id="KW-1185">Reference proteome</keyword>
<evidence type="ECO:0000256" key="3">
    <source>
        <dbReference type="ARBA" id="ARBA00022692"/>
    </source>
</evidence>
<dbReference type="PANTHER" id="PTHR31218">
    <property type="entry name" value="WAT1-RELATED PROTEIN"/>
    <property type="match status" value="1"/>
</dbReference>
<sequence>MREEETEAWRYFRRDVVPFAAMFAVECATVGSSTLYKAATLRGLNFYVFIFYTYVISTLILLPLSIIFGRSRRLPAVKSPLFFKFLLLGLVGFMAVMAGCKGIEYSSPTVSSAISNLTPAFTFTLAIIFRMENVRLRNSATQAKIIGAIISISGALVVVLYKGPTLLAASLHKQLTSFESRWIIGGLLIALQYFLASVWYILQTRIMQIYPEEITVIFLYNLCVTLISAPVCLLGESNFTSWMLKPDISLAAIMYSGVFVSLFSGLTHTWGLHLKGPVYISFFRPLSIVIVVAMGAIFLGDALHLGSVIGSVILCIGFYTLIWGKAREDTTKTAVGSEHYSPLLLTHIVEDEALSIR</sequence>
<evidence type="ECO:0000259" key="7">
    <source>
        <dbReference type="Pfam" id="PF00892"/>
    </source>
</evidence>
<feature type="transmembrane region" description="Helical" evidence="6">
    <location>
        <begin position="110"/>
        <end position="131"/>
    </location>
</feature>
<name>A0ABC8LAT2_ERUVS</name>
<dbReference type="AlphaFoldDB" id="A0ABC8LAT2"/>
<protein>
    <recommendedName>
        <fullName evidence="6">WAT1-related protein</fullName>
    </recommendedName>
</protein>
<evidence type="ECO:0000256" key="5">
    <source>
        <dbReference type="ARBA" id="ARBA00023136"/>
    </source>
</evidence>
<dbReference type="Pfam" id="PF00892">
    <property type="entry name" value="EamA"/>
    <property type="match status" value="1"/>
</dbReference>
<dbReference type="InterPro" id="IPR037185">
    <property type="entry name" value="EmrE-like"/>
</dbReference>
<dbReference type="InterPro" id="IPR000620">
    <property type="entry name" value="EamA_dom"/>
</dbReference>
<keyword evidence="5 6" id="KW-0472">Membrane</keyword>
<feature type="transmembrane region" description="Helical" evidence="6">
    <location>
        <begin position="81"/>
        <end position="98"/>
    </location>
</feature>
<evidence type="ECO:0000256" key="4">
    <source>
        <dbReference type="ARBA" id="ARBA00022989"/>
    </source>
</evidence>